<evidence type="ECO:0000313" key="2">
    <source>
        <dbReference type="EMBL" id="KYF93525.1"/>
    </source>
</evidence>
<dbReference type="AlphaFoldDB" id="A0A150SM57"/>
<proteinExistence type="predicted"/>
<evidence type="ECO:0000313" key="3">
    <source>
        <dbReference type="Proteomes" id="UP000075635"/>
    </source>
</evidence>
<accession>A0A150SM57</accession>
<reference evidence="2 3" key="1">
    <citation type="submission" date="2014-02" db="EMBL/GenBank/DDBJ databases">
        <title>The small core and large imbalanced accessory genome model reveals a collaborative survival strategy of Sorangium cellulosum strains in nature.</title>
        <authorList>
            <person name="Han K."/>
            <person name="Peng R."/>
            <person name="Blom J."/>
            <person name="Li Y.-Z."/>
        </authorList>
    </citation>
    <scope>NUCLEOTIDE SEQUENCE [LARGE SCALE GENOMIC DNA]</scope>
    <source>
        <strain evidence="2 3">So0011-07</strain>
    </source>
</reference>
<gene>
    <name evidence="2" type="ORF">BE17_12475</name>
</gene>
<protein>
    <submittedName>
        <fullName evidence="2">Uncharacterized protein</fullName>
    </submittedName>
</protein>
<organism evidence="2 3">
    <name type="scientific">Sorangium cellulosum</name>
    <name type="common">Polyangium cellulosum</name>
    <dbReference type="NCBI Taxonomy" id="56"/>
    <lineage>
        <taxon>Bacteria</taxon>
        <taxon>Pseudomonadati</taxon>
        <taxon>Myxococcota</taxon>
        <taxon>Polyangia</taxon>
        <taxon>Polyangiales</taxon>
        <taxon>Polyangiaceae</taxon>
        <taxon>Sorangium</taxon>
    </lineage>
</organism>
<dbReference type="Proteomes" id="UP000075635">
    <property type="component" value="Unassembled WGS sequence"/>
</dbReference>
<sequence length="73" mass="7135">MPSAAGSGSYHAAVSQRSGGIGPTASRPSDRNLQSSSGLPIPPGRRHPTPTIAIGDASAPESLAAEATLSSAP</sequence>
<comment type="caution">
    <text evidence="2">The sequence shown here is derived from an EMBL/GenBank/DDBJ whole genome shotgun (WGS) entry which is preliminary data.</text>
</comment>
<evidence type="ECO:0000256" key="1">
    <source>
        <dbReference type="SAM" id="MobiDB-lite"/>
    </source>
</evidence>
<feature type="region of interest" description="Disordered" evidence="1">
    <location>
        <begin position="1"/>
        <end position="73"/>
    </location>
</feature>
<dbReference type="EMBL" id="JEMB01000809">
    <property type="protein sequence ID" value="KYF93525.1"/>
    <property type="molecule type" value="Genomic_DNA"/>
</dbReference>
<feature type="compositionally biased region" description="Low complexity" evidence="1">
    <location>
        <begin position="57"/>
        <end position="73"/>
    </location>
</feature>
<name>A0A150SM57_SORCE</name>